<dbReference type="EMBL" id="CAUJNA010000135">
    <property type="protein sequence ID" value="CAJ1372431.1"/>
    <property type="molecule type" value="Genomic_DNA"/>
</dbReference>
<proteinExistence type="predicted"/>
<dbReference type="AlphaFoldDB" id="A0AA36HNJ1"/>
<gene>
    <name evidence="1" type="ORF">EVOR1521_LOCUS2515</name>
</gene>
<organism evidence="1 2">
    <name type="scientific">Effrenium voratum</name>
    <dbReference type="NCBI Taxonomy" id="2562239"/>
    <lineage>
        <taxon>Eukaryota</taxon>
        <taxon>Sar</taxon>
        <taxon>Alveolata</taxon>
        <taxon>Dinophyceae</taxon>
        <taxon>Suessiales</taxon>
        <taxon>Symbiodiniaceae</taxon>
        <taxon>Effrenium</taxon>
    </lineage>
</organism>
<evidence type="ECO:0000313" key="2">
    <source>
        <dbReference type="Proteomes" id="UP001178507"/>
    </source>
</evidence>
<reference evidence="1" key="1">
    <citation type="submission" date="2023-08" db="EMBL/GenBank/DDBJ databases">
        <authorList>
            <person name="Chen Y."/>
            <person name="Shah S."/>
            <person name="Dougan E. K."/>
            <person name="Thang M."/>
            <person name="Chan C."/>
        </authorList>
    </citation>
    <scope>NUCLEOTIDE SEQUENCE</scope>
</reference>
<accession>A0AA36HNJ1</accession>
<evidence type="ECO:0000313" key="1">
    <source>
        <dbReference type="EMBL" id="CAJ1372431.1"/>
    </source>
</evidence>
<protein>
    <submittedName>
        <fullName evidence="1">Uncharacterized protein</fullName>
    </submittedName>
</protein>
<name>A0AA36HNJ1_9DINO</name>
<keyword evidence="2" id="KW-1185">Reference proteome</keyword>
<dbReference type="Proteomes" id="UP001178507">
    <property type="component" value="Unassembled WGS sequence"/>
</dbReference>
<sequence>MAGLVAGEPEKQFEWHETYRDFAKNMYRTSYSDMSRHREAGAQCLSSED</sequence>
<comment type="caution">
    <text evidence="1">The sequence shown here is derived from an EMBL/GenBank/DDBJ whole genome shotgun (WGS) entry which is preliminary data.</text>
</comment>